<evidence type="ECO:0000313" key="4">
    <source>
        <dbReference type="Proteomes" id="UP000501602"/>
    </source>
</evidence>
<proteinExistence type="predicted"/>
<dbReference type="InterPro" id="IPR051548">
    <property type="entry name" value="Grx-like_ET"/>
</dbReference>
<organism evidence="3 4">
    <name type="scientific">Ferrimonas lipolytica</name>
    <dbReference type="NCBI Taxonomy" id="2724191"/>
    <lineage>
        <taxon>Bacteria</taxon>
        <taxon>Pseudomonadati</taxon>
        <taxon>Pseudomonadota</taxon>
        <taxon>Gammaproteobacteria</taxon>
        <taxon>Alteromonadales</taxon>
        <taxon>Ferrimonadaceae</taxon>
        <taxon>Ferrimonas</taxon>
    </lineage>
</organism>
<dbReference type="CDD" id="cd02976">
    <property type="entry name" value="NrdH"/>
    <property type="match status" value="1"/>
</dbReference>
<dbReference type="PANTHER" id="PTHR34386:SF1">
    <property type="entry name" value="GLUTAREDOXIN-LIKE PROTEIN NRDH"/>
    <property type="match status" value="1"/>
</dbReference>
<dbReference type="Proteomes" id="UP000501602">
    <property type="component" value="Chromosome"/>
</dbReference>
<dbReference type="InterPro" id="IPR002109">
    <property type="entry name" value="Glutaredoxin"/>
</dbReference>
<dbReference type="PROSITE" id="PS51354">
    <property type="entry name" value="GLUTAREDOXIN_2"/>
    <property type="match status" value="1"/>
</dbReference>
<dbReference type="RefSeq" id="WP_168659172.1">
    <property type="nucleotide sequence ID" value="NZ_CP051180.1"/>
</dbReference>
<dbReference type="EMBL" id="CP051180">
    <property type="protein sequence ID" value="QIZ75911.1"/>
    <property type="molecule type" value="Genomic_DNA"/>
</dbReference>
<name>A0A6H1UA40_9GAMM</name>
<feature type="chain" id="PRO_5026195393" evidence="1">
    <location>
        <begin position="21"/>
        <end position="116"/>
    </location>
</feature>
<evidence type="ECO:0000313" key="3">
    <source>
        <dbReference type="EMBL" id="QIZ75911.1"/>
    </source>
</evidence>
<dbReference type="Pfam" id="PF00462">
    <property type="entry name" value="Glutaredoxin"/>
    <property type="match status" value="1"/>
</dbReference>
<dbReference type="InterPro" id="IPR036249">
    <property type="entry name" value="Thioredoxin-like_sf"/>
</dbReference>
<feature type="domain" description="Glutaredoxin" evidence="2">
    <location>
        <begin position="36"/>
        <end position="93"/>
    </location>
</feature>
<gene>
    <name evidence="3" type="ORF">HER31_02845</name>
</gene>
<protein>
    <submittedName>
        <fullName evidence="3">Glutaredoxin family protein</fullName>
    </submittedName>
</protein>
<dbReference type="GO" id="GO:0045454">
    <property type="term" value="P:cell redox homeostasis"/>
    <property type="evidence" value="ECO:0007669"/>
    <property type="project" value="TreeGrafter"/>
</dbReference>
<dbReference type="GO" id="GO:0009055">
    <property type="term" value="F:electron transfer activity"/>
    <property type="evidence" value="ECO:0007669"/>
    <property type="project" value="TreeGrafter"/>
</dbReference>
<reference evidence="3 4" key="1">
    <citation type="submission" date="2020-04" db="EMBL/GenBank/DDBJ databases">
        <title>Ferrimonas sp. S7 isolated from sea water.</title>
        <authorList>
            <person name="Bae S.S."/>
            <person name="Baek K."/>
        </authorList>
    </citation>
    <scope>NUCLEOTIDE SEQUENCE [LARGE SCALE GENOMIC DNA]</scope>
    <source>
        <strain evidence="3 4">S7</strain>
    </source>
</reference>
<dbReference type="Gene3D" id="3.40.30.10">
    <property type="entry name" value="Glutaredoxin"/>
    <property type="match status" value="1"/>
</dbReference>
<sequence>MRFFTLILTTLLLLTAPAHASFKKAIDANIKYDTDVVVYSSKDCPYCERAKEYFTEKEIDFRMVSIDDDKVAAAEMQLFGGTSVPVLVVEGKVLQGFVQTHVRQLLESTGKLEPQQ</sequence>
<accession>A0A6H1UA40</accession>
<dbReference type="KEGG" id="fes:HER31_02845"/>
<evidence type="ECO:0000259" key="2">
    <source>
        <dbReference type="Pfam" id="PF00462"/>
    </source>
</evidence>
<keyword evidence="4" id="KW-1185">Reference proteome</keyword>
<dbReference type="PANTHER" id="PTHR34386">
    <property type="entry name" value="GLUTAREDOXIN"/>
    <property type="match status" value="1"/>
</dbReference>
<dbReference type="SUPFAM" id="SSF52833">
    <property type="entry name" value="Thioredoxin-like"/>
    <property type="match status" value="1"/>
</dbReference>
<evidence type="ECO:0000256" key="1">
    <source>
        <dbReference type="SAM" id="SignalP"/>
    </source>
</evidence>
<keyword evidence="1" id="KW-0732">Signal</keyword>
<dbReference type="AlphaFoldDB" id="A0A6H1UA40"/>
<feature type="signal peptide" evidence="1">
    <location>
        <begin position="1"/>
        <end position="20"/>
    </location>
</feature>